<evidence type="ECO:0000256" key="2">
    <source>
        <dbReference type="ARBA" id="ARBA00023004"/>
    </source>
</evidence>
<dbReference type="Proteomes" id="UP000248918">
    <property type="component" value="Unassembled WGS sequence"/>
</dbReference>
<dbReference type="InterPro" id="IPR010376">
    <property type="entry name" value="GBBH-like_N"/>
</dbReference>
<name>A0A329BDI3_9BURK</name>
<sequence length="104" mass="11124">MNVPSRVDLTADAMILYWPGAAAQRIAHRTLRDACPCAGCRRLRNAAGPNGTATQAHDVVVTEIQPMGYGVQLVFSDAHDRGIFPWPYLHALPAIESAVAGLTA</sequence>
<gene>
    <name evidence="4" type="ORF">BX591_13221</name>
</gene>
<proteinExistence type="predicted"/>
<dbReference type="GO" id="GO:0046872">
    <property type="term" value="F:metal ion binding"/>
    <property type="evidence" value="ECO:0007669"/>
    <property type="project" value="UniProtKB-KW"/>
</dbReference>
<keyword evidence="2" id="KW-0408">Iron</keyword>
<evidence type="ECO:0000313" key="5">
    <source>
        <dbReference type="Proteomes" id="UP000248918"/>
    </source>
</evidence>
<comment type="caution">
    <text evidence="4">The sequence shown here is derived from an EMBL/GenBank/DDBJ whole genome shotgun (WGS) entry which is preliminary data.</text>
</comment>
<protein>
    <submittedName>
        <fullName evidence="4">DUF971 family protein</fullName>
    </submittedName>
</protein>
<dbReference type="PANTHER" id="PTHR35303:SF8">
    <property type="entry name" value="GAMMA-BUTYROBETAINE HYDROXYLASE-LIKE N-TERMINAL DOMAIN-CONTAINING PROTEIN"/>
    <property type="match status" value="1"/>
</dbReference>
<evidence type="ECO:0000259" key="3">
    <source>
        <dbReference type="Pfam" id="PF06155"/>
    </source>
</evidence>
<dbReference type="RefSeq" id="WP_111935011.1">
    <property type="nucleotide sequence ID" value="NZ_CADFFP010000031.1"/>
</dbReference>
<evidence type="ECO:0000256" key="1">
    <source>
        <dbReference type="ARBA" id="ARBA00022723"/>
    </source>
</evidence>
<accession>A0A329BDI3</accession>
<reference evidence="4 5" key="1">
    <citation type="submission" date="2018-06" db="EMBL/GenBank/DDBJ databases">
        <title>Genomic Encyclopedia of Type Strains, Phase III (KMG-III): the genomes of soil and plant-associated and newly described type strains.</title>
        <authorList>
            <person name="Whitman W."/>
        </authorList>
    </citation>
    <scope>NUCLEOTIDE SEQUENCE [LARGE SCALE GENOMIC DNA]</scope>
    <source>
        <strain evidence="4 5">LMG 23644</strain>
    </source>
</reference>
<organism evidence="4 5">
    <name type="scientific">Paraburkholderia bryophila</name>
    <dbReference type="NCBI Taxonomy" id="420952"/>
    <lineage>
        <taxon>Bacteria</taxon>
        <taxon>Pseudomonadati</taxon>
        <taxon>Pseudomonadota</taxon>
        <taxon>Betaproteobacteria</taxon>
        <taxon>Burkholderiales</taxon>
        <taxon>Burkholderiaceae</taxon>
        <taxon>Paraburkholderia</taxon>
    </lineage>
</organism>
<dbReference type="EMBL" id="QLTK01000032">
    <property type="protein sequence ID" value="RAS20946.1"/>
    <property type="molecule type" value="Genomic_DNA"/>
</dbReference>
<dbReference type="Gene3D" id="3.30.2020.30">
    <property type="match status" value="1"/>
</dbReference>
<dbReference type="PANTHER" id="PTHR35303">
    <property type="entry name" value="OS02G0197800 PROTEIN"/>
    <property type="match status" value="1"/>
</dbReference>
<dbReference type="OrthoDB" id="9794178at2"/>
<dbReference type="AlphaFoldDB" id="A0A329BDI3"/>
<evidence type="ECO:0000313" key="4">
    <source>
        <dbReference type="EMBL" id="RAS20946.1"/>
    </source>
</evidence>
<feature type="domain" description="Gamma-butyrobetaine hydroxylase-like N-terminal" evidence="3">
    <location>
        <begin position="12"/>
        <end position="90"/>
    </location>
</feature>
<keyword evidence="1" id="KW-0479">Metal-binding</keyword>
<dbReference type="Pfam" id="PF06155">
    <property type="entry name" value="GBBH-like_N"/>
    <property type="match status" value="1"/>
</dbReference>
<dbReference type="InterPro" id="IPR038492">
    <property type="entry name" value="GBBH-like_N_sf"/>
</dbReference>